<dbReference type="GO" id="GO:0003700">
    <property type="term" value="F:DNA-binding transcription factor activity"/>
    <property type="evidence" value="ECO:0007669"/>
    <property type="project" value="InterPro"/>
</dbReference>
<evidence type="ECO:0000313" key="2">
    <source>
        <dbReference type="Proteomes" id="UP000192775"/>
    </source>
</evidence>
<dbReference type="InterPro" id="IPR036390">
    <property type="entry name" value="WH_DNA-bd_sf"/>
</dbReference>
<dbReference type="SMART" id="SM00347">
    <property type="entry name" value="HTH_MARR"/>
    <property type="match status" value="1"/>
</dbReference>
<name>A0A1X9LX12_9MICO</name>
<organism evidence="1 2">
    <name type="scientific">Cnuibacter physcomitrellae</name>
    <dbReference type="NCBI Taxonomy" id="1619308"/>
    <lineage>
        <taxon>Bacteria</taxon>
        <taxon>Bacillati</taxon>
        <taxon>Actinomycetota</taxon>
        <taxon>Actinomycetes</taxon>
        <taxon>Micrococcales</taxon>
        <taxon>Microbacteriaceae</taxon>
        <taxon>Cnuibacter</taxon>
    </lineage>
</organism>
<keyword evidence="2" id="KW-1185">Reference proteome</keyword>
<dbReference type="PANTHER" id="PTHR33164:SF99">
    <property type="entry name" value="MARR FAMILY REGULATORY PROTEIN"/>
    <property type="match status" value="1"/>
</dbReference>
<sequence>MSEPRWLSETEREAWVQFAAVLELLPSALDSQLVHDEQLTHFEYFLLAMLSEAEGRTLRMSELASRTNSTLPRLSKVVNRLEAEGYVERVPSPNDRRATNAVMTDAGWAKIVGAAPGHVENVRSLVFDQLSAEQVEQLSAITHSLMKRLDPEGRMRVTGRAR</sequence>
<evidence type="ECO:0000313" key="1">
    <source>
        <dbReference type="EMBL" id="ARJ06590.1"/>
    </source>
</evidence>
<dbReference type="Gene3D" id="1.10.10.10">
    <property type="entry name" value="Winged helix-like DNA-binding domain superfamily/Winged helix DNA-binding domain"/>
    <property type="match status" value="1"/>
</dbReference>
<dbReference type="RefSeq" id="WP_085020728.1">
    <property type="nucleotide sequence ID" value="NZ_BMHD01000001.1"/>
</dbReference>
<dbReference type="Proteomes" id="UP000192775">
    <property type="component" value="Chromosome"/>
</dbReference>
<dbReference type="AlphaFoldDB" id="A0A1X9LX12"/>
<dbReference type="GO" id="GO:0006950">
    <property type="term" value="P:response to stress"/>
    <property type="evidence" value="ECO:0007669"/>
    <property type="project" value="TreeGrafter"/>
</dbReference>
<dbReference type="Pfam" id="PF12802">
    <property type="entry name" value="MarR_2"/>
    <property type="match status" value="1"/>
</dbReference>
<gene>
    <name evidence="1" type="ORF">B5808_16190</name>
</gene>
<dbReference type="SUPFAM" id="SSF46785">
    <property type="entry name" value="Winged helix' DNA-binding domain"/>
    <property type="match status" value="1"/>
</dbReference>
<protein>
    <submittedName>
        <fullName evidence="1">MarR family transcriptional regulator</fullName>
    </submittedName>
</protein>
<dbReference type="InterPro" id="IPR036388">
    <property type="entry name" value="WH-like_DNA-bd_sf"/>
</dbReference>
<dbReference type="InterPro" id="IPR039422">
    <property type="entry name" value="MarR/SlyA-like"/>
</dbReference>
<dbReference type="STRING" id="1619308.B5808_16190"/>
<dbReference type="InterPro" id="IPR000835">
    <property type="entry name" value="HTH_MarR-typ"/>
</dbReference>
<dbReference type="PRINTS" id="PR00598">
    <property type="entry name" value="HTHMARR"/>
</dbReference>
<dbReference type="KEGG" id="cphy:B5808_16190"/>
<reference evidence="1 2" key="1">
    <citation type="submission" date="2017-04" db="EMBL/GenBank/DDBJ databases">
        <authorList>
            <person name="Afonso C.L."/>
            <person name="Miller P.J."/>
            <person name="Scott M.A."/>
            <person name="Spackman E."/>
            <person name="Goraichik I."/>
            <person name="Dimitrov K.M."/>
            <person name="Suarez D.L."/>
            <person name="Swayne D.E."/>
        </authorList>
    </citation>
    <scope>NUCLEOTIDE SEQUENCE [LARGE SCALE GENOMIC DNA]</scope>
    <source>
        <strain evidence="2">XA(T)</strain>
    </source>
</reference>
<dbReference type="PANTHER" id="PTHR33164">
    <property type="entry name" value="TRANSCRIPTIONAL REGULATOR, MARR FAMILY"/>
    <property type="match status" value="1"/>
</dbReference>
<proteinExistence type="predicted"/>
<accession>A0A1X9LX12</accession>
<dbReference type="EMBL" id="CP020715">
    <property type="protein sequence ID" value="ARJ06590.1"/>
    <property type="molecule type" value="Genomic_DNA"/>
</dbReference>
<dbReference type="PROSITE" id="PS50995">
    <property type="entry name" value="HTH_MARR_2"/>
    <property type="match status" value="1"/>
</dbReference>